<protein>
    <submittedName>
        <fullName evidence="1">Uncharacterized protein</fullName>
    </submittedName>
</protein>
<evidence type="ECO:0000313" key="2">
    <source>
        <dbReference type="Proteomes" id="UP001055811"/>
    </source>
</evidence>
<name>A0ACB9GGL6_CICIN</name>
<sequence>MWCVHRFHDMKSSIRKGSKILLKGYVIEGIVSTKKEYPIDLSLSDINNVMYSFDEFRMYTFKVKPRPRAYTHDWTECLFVHLDEKLRRSGFLEPGPELKSVGSWFDTTNVTLYCSISVSHEWVAEQNEPFDVTGGAAFR</sequence>
<organism evidence="1 2">
    <name type="scientific">Cichorium intybus</name>
    <name type="common">Chicory</name>
    <dbReference type="NCBI Taxonomy" id="13427"/>
    <lineage>
        <taxon>Eukaryota</taxon>
        <taxon>Viridiplantae</taxon>
        <taxon>Streptophyta</taxon>
        <taxon>Embryophyta</taxon>
        <taxon>Tracheophyta</taxon>
        <taxon>Spermatophyta</taxon>
        <taxon>Magnoliopsida</taxon>
        <taxon>eudicotyledons</taxon>
        <taxon>Gunneridae</taxon>
        <taxon>Pentapetalae</taxon>
        <taxon>asterids</taxon>
        <taxon>campanulids</taxon>
        <taxon>Asterales</taxon>
        <taxon>Asteraceae</taxon>
        <taxon>Cichorioideae</taxon>
        <taxon>Cichorieae</taxon>
        <taxon>Cichoriinae</taxon>
        <taxon>Cichorium</taxon>
    </lineage>
</organism>
<gene>
    <name evidence="1" type="ORF">L2E82_12189</name>
</gene>
<dbReference type="EMBL" id="CM042010">
    <property type="protein sequence ID" value="KAI3782156.1"/>
    <property type="molecule type" value="Genomic_DNA"/>
</dbReference>
<evidence type="ECO:0000313" key="1">
    <source>
        <dbReference type="EMBL" id="KAI3782156.1"/>
    </source>
</evidence>
<reference evidence="2" key="1">
    <citation type="journal article" date="2022" name="Mol. Ecol. Resour.">
        <title>The genomes of chicory, endive, great burdock and yacon provide insights into Asteraceae palaeo-polyploidization history and plant inulin production.</title>
        <authorList>
            <person name="Fan W."/>
            <person name="Wang S."/>
            <person name="Wang H."/>
            <person name="Wang A."/>
            <person name="Jiang F."/>
            <person name="Liu H."/>
            <person name="Zhao H."/>
            <person name="Xu D."/>
            <person name="Zhang Y."/>
        </authorList>
    </citation>
    <scope>NUCLEOTIDE SEQUENCE [LARGE SCALE GENOMIC DNA]</scope>
    <source>
        <strain evidence="2">cv. Punajuju</strain>
    </source>
</reference>
<dbReference type="Proteomes" id="UP001055811">
    <property type="component" value="Linkage Group LG02"/>
</dbReference>
<reference evidence="1 2" key="2">
    <citation type="journal article" date="2022" name="Mol. Ecol. Resour.">
        <title>The genomes of chicory, endive, great burdock and yacon provide insights into Asteraceae paleo-polyploidization history and plant inulin production.</title>
        <authorList>
            <person name="Fan W."/>
            <person name="Wang S."/>
            <person name="Wang H."/>
            <person name="Wang A."/>
            <person name="Jiang F."/>
            <person name="Liu H."/>
            <person name="Zhao H."/>
            <person name="Xu D."/>
            <person name="Zhang Y."/>
        </authorList>
    </citation>
    <scope>NUCLEOTIDE SEQUENCE [LARGE SCALE GENOMIC DNA]</scope>
    <source>
        <strain evidence="2">cv. Punajuju</strain>
        <tissue evidence="1">Leaves</tissue>
    </source>
</reference>
<keyword evidence="2" id="KW-1185">Reference proteome</keyword>
<proteinExistence type="predicted"/>
<accession>A0ACB9GGL6</accession>
<comment type="caution">
    <text evidence="1">The sequence shown here is derived from an EMBL/GenBank/DDBJ whole genome shotgun (WGS) entry which is preliminary data.</text>
</comment>